<comment type="caution">
    <text evidence="5">The sequence shown here is derived from an EMBL/GenBank/DDBJ whole genome shotgun (WGS) entry which is preliminary data.</text>
</comment>
<dbReference type="Gene3D" id="3.40.50.970">
    <property type="match status" value="1"/>
</dbReference>
<dbReference type="InterPro" id="IPR029061">
    <property type="entry name" value="THDP-binding"/>
</dbReference>
<keyword evidence="3" id="KW-0786">Thiamine pyrophosphate</keyword>
<proteinExistence type="inferred from homology"/>
<evidence type="ECO:0000313" key="6">
    <source>
        <dbReference type="Proteomes" id="UP000579281"/>
    </source>
</evidence>
<evidence type="ECO:0000313" key="5">
    <source>
        <dbReference type="EMBL" id="MBB6216151.1"/>
    </source>
</evidence>
<dbReference type="EMBL" id="JACHEN010000012">
    <property type="protein sequence ID" value="MBB6216151.1"/>
    <property type="molecule type" value="Genomic_DNA"/>
</dbReference>
<dbReference type="Pfam" id="PF00456">
    <property type="entry name" value="Transketolase_N"/>
    <property type="match status" value="1"/>
</dbReference>
<sequence length="317" mass="35219">MVKNKTDERTMLWQQKIYQAAEGIRHRVMEHTIKNNGGYLSQACSAAEIFATLYLNVLNMEMPEKPLMPGSFLGVPGADNPNHLTGTSFHGVKAPEYDRFFLSPTHYSLVLYAALIEAGRMAAGGLAEFNKDGSVVEMIGADHSPGMEIMTGSLGQGISQAAGIAMGRKLKKEAGRVVVFLSDGECQSGQFWEAVQAMSYHKLDNMLAYVDINGYQCDGKTATVMNIEPFDKRLESFGVRVFRIDGHDVEALAALGKLKPDGRPTFILCDTDPCRGVDILKNRIPKLHYVRFNNEEERNLYRTVFQEMVDITRRGGK</sequence>
<organism evidence="5 6">
    <name type="scientific">Anaerosolibacter carboniphilus</name>
    <dbReference type="NCBI Taxonomy" id="1417629"/>
    <lineage>
        <taxon>Bacteria</taxon>
        <taxon>Bacillati</taxon>
        <taxon>Bacillota</taxon>
        <taxon>Clostridia</taxon>
        <taxon>Peptostreptococcales</taxon>
        <taxon>Thermotaleaceae</taxon>
        <taxon>Anaerosolibacter</taxon>
    </lineage>
</organism>
<comment type="cofactor">
    <cofactor evidence="1">
        <name>thiamine diphosphate</name>
        <dbReference type="ChEBI" id="CHEBI:58937"/>
    </cofactor>
</comment>
<dbReference type="PANTHER" id="PTHR47514">
    <property type="entry name" value="TRANSKETOLASE N-TERMINAL SECTION-RELATED"/>
    <property type="match status" value="1"/>
</dbReference>
<dbReference type="Proteomes" id="UP000579281">
    <property type="component" value="Unassembled WGS sequence"/>
</dbReference>
<keyword evidence="6" id="KW-1185">Reference proteome</keyword>
<evidence type="ECO:0000256" key="2">
    <source>
        <dbReference type="ARBA" id="ARBA00007131"/>
    </source>
</evidence>
<evidence type="ECO:0000259" key="4">
    <source>
        <dbReference type="Pfam" id="PF00456"/>
    </source>
</evidence>
<evidence type="ECO:0000256" key="3">
    <source>
        <dbReference type="ARBA" id="ARBA00023052"/>
    </source>
</evidence>
<dbReference type="EC" id="2.2.1.1" evidence="5"/>
<evidence type="ECO:0000256" key="1">
    <source>
        <dbReference type="ARBA" id="ARBA00001964"/>
    </source>
</evidence>
<dbReference type="RefSeq" id="WP_243183169.1">
    <property type="nucleotide sequence ID" value="NZ_JACHEN010000012.1"/>
</dbReference>
<feature type="domain" description="Transketolase N-terminal" evidence="4">
    <location>
        <begin position="96"/>
        <end position="271"/>
    </location>
</feature>
<protein>
    <submittedName>
        <fullName evidence="5">Transketolase</fullName>
        <ecNumber evidence="5">2.2.1.1</ecNumber>
    </submittedName>
</protein>
<dbReference type="AlphaFoldDB" id="A0A841KRZ7"/>
<name>A0A841KRZ7_9FIRM</name>
<keyword evidence="5" id="KW-0808">Transferase</keyword>
<gene>
    <name evidence="5" type="ORF">HNQ80_002250</name>
</gene>
<dbReference type="InterPro" id="IPR005474">
    <property type="entry name" value="Transketolase_N"/>
</dbReference>
<dbReference type="SUPFAM" id="SSF52518">
    <property type="entry name" value="Thiamin diphosphate-binding fold (THDP-binding)"/>
    <property type="match status" value="1"/>
</dbReference>
<accession>A0A841KRZ7</accession>
<comment type="similarity">
    <text evidence="2">Belongs to the transketolase family.</text>
</comment>
<reference evidence="5 6" key="1">
    <citation type="submission" date="2020-08" db="EMBL/GenBank/DDBJ databases">
        <title>Genomic Encyclopedia of Type Strains, Phase IV (KMG-IV): sequencing the most valuable type-strain genomes for metagenomic binning, comparative biology and taxonomic classification.</title>
        <authorList>
            <person name="Goeker M."/>
        </authorList>
    </citation>
    <scope>NUCLEOTIDE SEQUENCE [LARGE SCALE GENOMIC DNA]</scope>
    <source>
        <strain evidence="5 6">DSM 103526</strain>
    </source>
</reference>
<dbReference type="PANTHER" id="PTHR47514:SF1">
    <property type="entry name" value="TRANSKETOLASE N-TERMINAL SECTION-RELATED"/>
    <property type="match status" value="1"/>
</dbReference>
<dbReference type="GO" id="GO:0004802">
    <property type="term" value="F:transketolase activity"/>
    <property type="evidence" value="ECO:0007669"/>
    <property type="project" value="UniProtKB-EC"/>
</dbReference>